<dbReference type="AlphaFoldDB" id="A0A3P4AXP8"/>
<evidence type="ECO:0000256" key="2">
    <source>
        <dbReference type="SAM" id="SignalP"/>
    </source>
</evidence>
<evidence type="ECO:0000256" key="1">
    <source>
        <dbReference type="ARBA" id="ARBA00006987"/>
    </source>
</evidence>
<dbReference type="EMBL" id="UWPJ01000008">
    <property type="protein sequence ID" value="VCU68854.1"/>
    <property type="molecule type" value="Genomic_DNA"/>
</dbReference>
<feature type="signal peptide" evidence="2">
    <location>
        <begin position="1"/>
        <end position="31"/>
    </location>
</feature>
<protein>
    <submittedName>
        <fullName evidence="3">Tripartite tricarboxylate transporter family receptor</fullName>
    </submittedName>
</protein>
<dbReference type="RefSeq" id="WP_124078109.1">
    <property type="nucleotide sequence ID" value="NZ_UWPJ01000008.1"/>
</dbReference>
<name>A0A3P4AXP8_9BURK</name>
<evidence type="ECO:0000313" key="4">
    <source>
        <dbReference type="Proteomes" id="UP000277294"/>
    </source>
</evidence>
<keyword evidence="2" id="KW-0732">Signal</keyword>
<comment type="similarity">
    <text evidence="1">Belongs to the UPF0065 (bug) family.</text>
</comment>
<sequence>MTPSLCFLRRRFLALAAAPLALAVQAQFAFAADGAYPNRPIKIIVPYTPGTSADTFARMLSEPLGQRLGQTVVVENKAGAATAIGTAFVAKAPPDGYTLMMSLNSHVITPASRKSPYDPVKDFDAIGQIVDGQLAVLVHPSNPADTFPQLVEHLRKQGDAASYSSPGTGSTTHLYTLVLQDMLGTKMRHIPANGMNVATMDVMQNNSTMIIGTVENARTLVASGKLKAIAQTGKTPSPSLPGVPSIAQSGYPDFDFSTYLGLYAPAGTPREIILRLNKEVGAVMDTPQMRRSASEKGYDVVLTSPEAFAELTRREFEQWKRVIKDHGLQAD</sequence>
<dbReference type="PIRSF" id="PIRSF017082">
    <property type="entry name" value="YflP"/>
    <property type="match status" value="1"/>
</dbReference>
<keyword evidence="3" id="KW-0675">Receptor</keyword>
<dbReference type="Gene3D" id="3.40.190.150">
    <property type="entry name" value="Bordetella uptake gene, domain 1"/>
    <property type="match status" value="1"/>
</dbReference>
<evidence type="ECO:0000313" key="3">
    <source>
        <dbReference type="EMBL" id="VCU68854.1"/>
    </source>
</evidence>
<feature type="chain" id="PRO_5018287583" evidence="2">
    <location>
        <begin position="32"/>
        <end position="331"/>
    </location>
</feature>
<accession>A0A3P4AXP8</accession>
<gene>
    <name evidence="3" type="ORF">PIGHUM_00913</name>
</gene>
<dbReference type="Pfam" id="PF03401">
    <property type="entry name" value="TctC"/>
    <property type="match status" value="1"/>
</dbReference>
<keyword evidence="4" id="KW-1185">Reference proteome</keyword>
<organism evidence="3 4">
    <name type="scientific">Pigmentiphaga humi</name>
    <dbReference type="NCBI Taxonomy" id="2478468"/>
    <lineage>
        <taxon>Bacteria</taxon>
        <taxon>Pseudomonadati</taxon>
        <taxon>Pseudomonadota</taxon>
        <taxon>Betaproteobacteria</taxon>
        <taxon>Burkholderiales</taxon>
        <taxon>Alcaligenaceae</taxon>
        <taxon>Pigmentiphaga</taxon>
    </lineage>
</organism>
<dbReference type="InterPro" id="IPR042100">
    <property type="entry name" value="Bug_dom1"/>
</dbReference>
<dbReference type="Proteomes" id="UP000277294">
    <property type="component" value="Unassembled WGS sequence"/>
</dbReference>
<reference evidence="3 4" key="1">
    <citation type="submission" date="2018-10" db="EMBL/GenBank/DDBJ databases">
        <authorList>
            <person name="Criscuolo A."/>
        </authorList>
    </citation>
    <scope>NUCLEOTIDE SEQUENCE [LARGE SCALE GENOMIC DNA]</scope>
    <source>
        <strain evidence="3">DnA1</strain>
    </source>
</reference>
<dbReference type="OrthoDB" id="8676428at2"/>
<dbReference type="PANTHER" id="PTHR42928">
    <property type="entry name" value="TRICARBOXYLATE-BINDING PROTEIN"/>
    <property type="match status" value="1"/>
</dbReference>
<dbReference type="Gene3D" id="3.40.190.10">
    <property type="entry name" value="Periplasmic binding protein-like II"/>
    <property type="match status" value="1"/>
</dbReference>
<proteinExistence type="inferred from homology"/>
<dbReference type="InterPro" id="IPR005064">
    <property type="entry name" value="BUG"/>
</dbReference>
<dbReference type="PANTHER" id="PTHR42928:SF5">
    <property type="entry name" value="BLR1237 PROTEIN"/>
    <property type="match status" value="1"/>
</dbReference>